<evidence type="ECO:0000259" key="5">
    <source>
        <dbReference type="PROSITE" id="PS50931"/>
    </source>
</evidence>
<comment type="caution">
    <text evidence="6">The sequence shown here is derived from an EMBL/GenBank/DDBJ whole genome shotgun (WGS) entry which is preliminary data.</text>
</comment>
<dbReference type="PROSITE" id="PS50931">
    <property type="entry name" value="HTH_LYSR"/>
    <property type="match status" value="1"/>
</dbReference>
<dbReference type="SUPFAM" id="SSF46785">
    <property type="entry name" value="Winged helix' DNA-binding domain"/>
    <property type="match status" value="1"/>
</dbReference>
<dbReference type="InterPro" id="IPR036390">
    <property type="entry name" value="WH_DNA-bd_sf"/>
</dbReference>
<feature type="domain" description="HTH lysR-type" evidence="5">
    <location>
        <begin position="3"/>
        <end position="60"/>
    </location>
</feature>
<dbReference type="GO" id="GO:0005829">
    <property type="term" value="C:cytosol"/>
    <property type="evidence" value="ECO:0007669"/>
    <property type="project" value="TreeGrafter"/>
</dbReference>
<protein>
    <submittedName>
        <fullName evidence="6">LysR family transcriptional regulator</fullName>
    </submittedName>
</protein>
<dbReference type="InterPro" id="IPR005119">
    <property type="entry name" value="LysR_subst-bd"/>
</dbReference>
<evidence type="ECO:0000256" key="2">
    <source>
        <dbReference type="ARBA" id="ARBA00023015"/>
    </source>
</evidence>
<sequence length="317" mass="34423">MHITLRQLRYFVHIARNRSFSRAAQQLGIAQPALSQNIAALEESLGARLFERHAKGVDLSPEGQRLYERAVQLIGHVDALRHDIHGHDALPTGPVRLIMAGSVAAVLIAPLLREITLRYPGIRLAVSDSMSFEARLQVEAGHADLALMPNASEMQGMDAMPVFEEHFMVYGAPQTMQREPPSIDFARLARWPLAAPDRAHDLRKLIERAALAIDQPLDVRHELNSPAMLVSVVREGLAYAVLPPSSCAEAVAAGVIVGRPIADASLSRVQAIVWPQARPLSAAAAAVRDLLAEVASQQLRAGLLYGRAITPAHAVRP</sequence>
<dbReference type="Gene3D" id="1.10.10.10">
    <property type="entry name" value="Winged helix-like DNA-binding domain superfamily/Winged helix DNA-binding domain"/>
    <property type="match status" value="1"/>
</dbReference>
<dbReference type="Pfam" id="PF03466">
    <property type="entry name" value="LysR_substrate"/>
    <property type="match status" value="1"/>
</dbReference>
<evidence type="ECO:0000256" key="3">
    <source>
        <dbReference type="ARBA" id="ARBA00023125"/>
    </source>
</evidence>
<keyword evidence="3" id="KW-0238">DNA-binding</keyword>
<dbReference type="SUPFAM" id="SSF53850">
    <property type="entry name" value="Periplasmic binding protein-like II"/>
    <property type="match status" value="1"/>
</dbReference>
<dbReference type="GO" id="GO:0003677">
    <property type="term" value="F:DNA binding"/>
    <property type="evidence" value="ECO:0007669"/>
    <property type="project" value="UniProtKB-KW"/>
</dbReference>
<keyword evidence="4" id="KW-0804">Transcription</keyword>
<keyword evidence="7" id="KW-1185">Reference proteome</keyword>
<evidence type="ECO:0000313" key="6">
    <source>
        <dbReference type="EMBL" id="MDA7416773.1"/>
    </source>
</evidence>
<dbReference type="GO" id="GO:0003700">
    <property type="term" value="F:DNA-binding transcription factor activity"/>
    <property type="evidence" value="ECO:0007669"/>
    <property type="project" value="InterPro"/>
</dbReference>
<dbReference type="InterPro" id="IPR050950">
    <property type="entry name" value="HTH-type_LysR_regulators"/>
</dbReference>
<proteinExistence type="inferred from homology"/>
<dbReference type="Pfam" id="PF00126">
    <property type="entry name" value="HTH_1"/>
    <property type="match status" value="1"/>
</dbReference>
<dbReference type="RefSeq" id="WP_271428003.1">
    <property type="nucleotide sequence ID" value="NZ_JAQIPB010000003.1"/>
</dbReference>
<dbReference type="Gene3D" id="3.40.190.290">
    <property type="match status" value="1"/>
</dbReference>
<gene>
    <name evidence="6" type="ORF">PGB34_10395</name>
</gene>
<dbReference type="FunFam" id="1.10.10.10:FF:000001">
    <property type="entry name" value="LysR family transcriptional regulator"/>
    <property type="match status" value="1"/>
</dbReference>
<evidence type="ECO:0000256" key="4">
    <source>
        <dbReference type="ARBA" id="ARBA00023163"/>
    </source>
</evidence>
<dbReference type="PANTHER" id="PTHR30419">
    <property type="entry name" value="HTH-TYPE TRANSCRIPTIONAL REGULATOR YBHD"/>
    <property type="match status" value="1"/>
</dbReference>
<organism evidence="6 7">
    <name type="scientific">Xenophilus arseniciresistens</name>
    <dbReference type="NCBI Taxonomy" id="1283306"/>
    <lineage>
        <taxon>Bacteria</taxon>
        <taxon>Pseudomonadati</taxon>
        <taxon>Pseudomonadota</taxon>
        <taxon>Betaproteobacteria</taxon>
        <taxon>Burkholderiales</taxon>
        <taxon>Comamonadaceae</taxon>
        <taxon>Xenophilus</taxon>
    </lineage>
</organism>
<comment type="similarity">
    <text evidence="1">Belongs to the LysR transcriptional regulatory family.</text>
</comment>
<dbReference type="InterPro" id="IPR036388">
    <property type="entry name" value="WH-like_DNA-bd_sf"/>
</dbReference>
<dbReference type="InterPro" id="IPR000847">
    <property type="entry name" value="LysR_HTH_N"/>
</dbReference>
<name>A0AAE3N8Y1_9BURK</name>
<evidence type="ECO:0000313" key="7">
    <source>
        <dbReference type="Proteomes" id="UP001212602"/>
    </source>
</evidence>
<evidence type="ECO:0000256" key="1">
    <source>
        <dbReference type="ARBA" id="ARBA00009437"/>
    </source>
</evidence>
<dbReference type="Proteomes" id="UP001212602">
    <property type="component" value="Unassembled WGS sequence"/>
</dbReference>
<dbReference type="AlphaFoldDB" id="A0AAE3N8Y1"/>
<keyword evidence="2" id="KW-0805">Transcription regulation</keyword>
<dbReference type="PRINTS" id="PR00039">
    <property type="entry name" value="HTHLYSR"/>
</dbReference>
<reference evidence="6" key="1">
    <citation type="submission" date="2023-01" db="EMBL/GenBank/DDBJ databases">
        <title>Xenophilus mangrovi sp. nov., isolated from soil of Mangrove nature reserve.</title>
        <authorList>
            <person name="Xu S."/>
            <person name="Liu Z."/>
            <person name="Xu Y."/>
        </authorList>
    </citation>
    <scope>NUCLEOTIDE SEQUENCE</scope>
    <source>
        <strain evidence="6">YW8</strain>
    </source>
</reference>
<accession>A0AAE3N8Y1</accession>
<dbReference type="EMBL" id="JAQIPB010000003">
    <property type="protein sequence ID" value="MDA7416773.1"/>
    <property type="molecule type" value="Genomic_DNA"/>
</dbReference>